<feature type="region of interest" description="Disordered" evidence="1">
    <location>
        <begin position="251"/>
        <end position="272"/>
    </location>
</feature>
<sequence>STTAAAAQAQDQQEGLPQIKLEAAPSPAFDTINLPDPESPSPLPSSRPLGSSVDVVGAGVRRLGAPTSIDLSGSNFSDYRGSSRALLSAVSVTGFDSHHHHHHGMTAAGSVPSSATTDAFFTVPPPAGAASFHFDHLQAGLDRHHRHIPSAPTSATAETFGALDLSRRPSMDDVEFSGLDVLSYVAMGPTFAAAAIDASAIQHHHHQAGEEGVHGGEVSTQPHRTRSPSPFSEAAFKLGISTAAAVFAPSVSRTSSTLSEDDGPESEDAAGDLEIEGLGDLRATAKEVAEAVEQEFDNVFA</sequence>
<dbReference type="EMBL" id="KN823097">
    <property type="protein sequence ID" value="KIO22943.1"/>
    <property type="molecule type" value="Genomic_DNA"/>
</dbReference>
<reference evidence="3" key="2">
    <citation type="submission" date="2015-01" db="EMBL/GenBank/DDBJ databases">
        <title>Evolutionary Origins and Diversification of the Mycorrhizal Mutualists.</title>
        <authorList>
            <consortium name="DOE Joint Genome Institute"/>
            <consortium name="Mycorrhizal Genomics Consortium"/>
            <person name="Kohler A."/>
            <person name="Kuo A."/>
            <person name="Nagy L.G."/>
            <person name="Floudas D."/>
            <person name="Copeland A."/>
            <person name="Barry K.W."/>
            <person name="Cichocki N."/>
            <person name="Veneault-Fourrey C."/>
            <person name="LaButti K."/>
            <person name="Lindquist E.A."/>
            <person name="Lipzen A."/>
            <person name="Lundell T."/>
            <person name="Morin E."/>
            <person name="Murat C."/>
            <person name="Riley R."/>
            <person name="Ohm R."/>
            <person name="Sun H."/>
            <person name="Tunlid A."/>
            <person name="Henrissat B."/>
            <person name="Grigoriev I.V."/>
            <person name="Hibbett D.S."/>
            <person name="Martin F."/>
        </authorList>
    </citation>
    <scope>NUCLEOTIDE SEQUENCE [LARGE SCALE GENOMIC DNA]</scope>
    <source>
        <strain evidence="3">MUT 4182</strain>
    </source>
</reference>
<dbReference type="STRING" id="1051891.A0A0C3KNL7"/>
<accession>A0A0C3KNL7</accession>
<feature type="non-terminal residue" evidence="2">
    <location>
        <position position="1"/>
    </location>
</feature>
<reference evidence="2 3" key="1">
    <citation type="submission" date="2014-04" db="EMBL/GenBank/DDBJ databases">
        <authorList>
            <consortium name="DOE Joint Genome Institute"/>
            <person name="Kuo A."/>
            <person name="Girlanda M."/>
            <person name="Perotto S."/>
            <person name="Kohler A."/>
            <person name="Nagy L.G."/>
            <person name="Floudas D."/>
            <person name="Copeland A."/>
            <person name="Barry K.W."/>
            <person name="Cichocki N."/>
            <person name="Veneault-Fourrey C."/>
            <person name="LaButti K."/>
            <person name="Lindquist E.A."/>
            <person name="Lipzen A."/>
            <person name="Lundell T."/>
            <person name="Morin E."/>
            <person name="Murat C."/>
            <person name="Sun H."/>
            <person name="Tunlid A."/>
            <person name="Henrissat B."/>
            <person name="Grigoriev I.V."/>
            <person name="Hibbett D.S."/>
            <person name="Martin F."/>
            <person name="Nordberg H.P."/>
            <person name="Cantor M.N."/>
            <person name="Hua S.X."/>
        </authorList>
    </citation>
    <scope>NUCLEOTIDE SEQUENCE [LARGE SCALE GENOMIC DNA]</scope>
    <source>
        <strain evidence="2 3">MUT 4182</strain>
    </source>
</reference>
<feature type="compositionally biased region" description="Acidic residues" evidence="1">
    <location>
        <begin position="259"/>
        <end position="272"/>
    </location>
</feature>
<dbReference type="Proteomes" id="UP000054248">
    <property type="component" value="Unassembled WGS sequence"/>
</dbReference>
<organism evidence="2 3">
    <name type="scientific">Tulasnella calospora MUT 4182</name>
    <dbReference type="NCBI Taxonomy" id="1051891"/>
    <lineage>
        <taxon>Eukaryota</taxon>
        <taxon>Fungi</taxon>
        <taxon>Dikarya</taxon>
        <taxon>Basidiomycota</taxon>
        <taxon>Agaricomycotina</taxon>
        <taxon>Agaricomycetes</taxon>
        <taxon>Cantharellales</taxon>
        <taxon>Tulasnellaceae</taxon>
        <taxon>Tulasnella</taxon>
    </lineage>
</organism>
<evidence type="ECO:0000313" key="3">
    <source>
        <dbReference type="Proteomes" id="UP000054248"/>
    </source>
</evidence>
<dbReference type="OrthoDB" id="10548218at2759"/>
<gene>
    <name evidence="2" type="ORF">M407DRAFT_27588</name>
</gene>
<dbReference type="HOGENOM" id="CLU_926096_0_0_1"/>
<keyword evidence="3" id="KW-1185">Reference proteome</keyword>
<feature type="region of interest" description="Disordered" evidence="1">
    <location>
        <begin position="1"/>
        <end position="53"/>
    </location>
</feature>
<evidence type="ECO:0000313" key="2">
    <source>
        <dbReference type="EMBL" id="KIO22943.1"/>
    </source>
</evidence>
<name>A0A0C3KNL7_9AGAM</name>
<evidence type="ECO:0000256" key="1">
    <source>
        <dbReference type="SAM" id="MobiDB-lite"/>
    </source>
</evidence>
<protein>
    <submittedName>
        <fullName evidence="2">Uncharacterized protein</fullName>
    </submittedName>
</protein>
<feature type="compositionally biased region" description="Low complexity" evidence="1">
    <location>
        <begin position="1"/>
        <end position="13"/>
    </location>
</feature>
<feature type="compositionally biased region" description="Polar residues" evidence="1">
    <location>
        <begin position="218"/>
        <end position="230"/>
    </location>
</feature>
<proteinExistence type="predicted"/>
<dbReference type="AlphaFoldDB" id="A0A0C3KNL7"/>
<feature type="region of interest" description="Disordered" evidence="1">
    <location>
        <begin position="202"/>
        <end position="231"/>
    </location>
</feature>